<feature type="region of interest" description="Disordered" evidence="1">
    <location>
        <begin position="62"/>
        <end position="94"/>
    </location>
</feature>
<organism evidence="2 3">
    <name type="scientific">Lasiosphaeria ovina</name>
    <dbReference type="NCBI Taxonomy" id="92902"/>
    <lineage>
        <taxon>Eukaryota</taxon>
        <taxon>Fungi</taxon>
        <taxon>Dikarya</taxon>
        <taxon>Ascomycota</taxon>
        <taxon>Pezizomycotina</taxon>
        <taxon>Sordariomycetes</taxon>
        <taxon>Sordariomycetidae</taxon>
        <taxon>Sordariales</taxon>
        <taxon>Lasiosphaeriaceae</taxon>
        <taxon>Lasiosphaeria</taxon>
    </lineage>
</organism>
<reference evidence="2" key="1">
    <citation type="journal article" date="2023" name="Mol. Phylogenet. Evol.">
        <title>Genome-scale phylogeny and comparative genomics of the fungal order Sordariales.</title>
        <authorList>
            <person name="Hensen N."/>
            <person name="Bonometti L."/>
            <person name="Westerberg I."/>
            <person name="Brannstrom I.O."/>
            <person name="Guillou S."/>
            <person name="Cros-Aarteil S."/>
            <person name="Calhoun S."/>
            <person name="Haridas S."/>
            <person name="Kuo A."/>
            <person name="Mondo S."/>
            <person name="Pangilinan J."/>
            <person name="Riley R."/>
            <person name="LaButti K."/>
            <person name="Andreopoulos B."/>
            <person name="Lipzen A."/>
            <person name="Chen C."/>
            <person name="Yan M."/>
            <person name="Daum C."/>
            <person name="Ng V."/>
            <person name="Clum A."/>
            <person name="Steindorff A."/>
            <person name="Ohm R.A."/>
            <person name="Martin F."/>
            <person name="Silar P."/>
            <person name="Natvig D.O."/>
            <person name="Lalanne C."/>
            <person name="Gautier V."/>
            <person name="Ament-Velasquez S.L."/>
            <person name="Kruys A."/>
            <person name="Hutchinson M.I."/>
            <person name="Powell A.J."/>
            <person name="Barry K."/>
            <person name="Miller A.N."/>
            <person name="Grigoriev I.V."/>
            <person name="Debuchy R."/>
            <person name="Gladieux P."/>
            <person name="Hiltunen Thoren M."/>
            <person name="Johannesson H."/>
        </authorList>
    </citation>
    <scope>NUCLEOTIDE SEQUENCE</scope>
    <source>
        <strain evidence="2">CBS 958.72</strain>
    </source>
</reference>
<sequence>MRPPQALAGLVSLLRRIEVRQVRQPPSVLWTATTFCTLSAVQRSALASLGPQRWWSARCFSPLPPEHPPGPDPTTPDRIPVAGSGIRGGEAQRAPNHHVQLIKETNGRQVELVGASKDAIAFLGLTADSRWEGAWERGAADKRPSAGCRGLWPCSPGKGEAFVGRRTLLRTNCEGMQLAIGRPGCPLFPVQISGYAAQ</sequence>
<keyword evidence="3" id="KW-1185">Reference proteome</keyword>
<comment type="caution">
    <text evidence="2">The sequence shown here is derived from an EMBL/GenBank/DDBJ whole genome shotgun (WGS) entry which is preliminary data.</text>
</comment>
<dbReference type="Proteomes" id="UP001287356">
    <property type="component" value="Unassembled WGS sequence"/>
</dbReference>
<dbReference type="AlphaFoldDB" id="A0AAE0JVE4"/>
<feature type="compositionally biased region" description="Pro residues" evidence="1">
    <location>
        <begin position="62"/>
        <end position="74"/>
    </location>
</feature>
<evidence type="ECO:0000313" key="3">
    <source>
        <dbReference type="Proteomes" id="UP001287356"/>
    </source>
</evidence>
<protein>
    <submittedName>
        <fullName evidence="2">Uncharacterized protein</fullName>
    </submittedName>
</protein>
<accession>A0AAE0JVE4</accession>
<dbReference type="EMBL" id="JAULSN010000010">
    <property type="protein sequence ID" value="KAK3361886.1"/>
    <property type="molecule type" value="Genomic_DNA"/>
</dbReference>
<proteinExistence type="predicted"/>
<evidence type="ECO:0000313" key="2">
    <source>
        <dbReference type="EMBL" id="KAK3361886.1"/>
    </source>
</evidence>
<name>A0AAE0JVE4_9PEZI</name>
<reference evidence="2" key="2">
    <citation type="submission" date="2023-06" db="EMBL/GenBank/DDBJ databases">
        <authorList>
            <consortium name="Lawrence Berkeley National Laboratory"/>
            <person name="Haridas S."/>
            <person name="Hensen N."/>
            <person name="Bonometti L."/>
            <person name="Westerberg I."/>
            <person name="Brannstrom I.O."/>
            <person name="Guillou S."/>
            <person name="Cros-Aarteil S."/>
            <person name="Calhoun S."/>
            <person name="Kuo A."/>
            <person name="Mondo S."/>
            <person name="Pangilinan J."/>
            <person name="Riley R."/>
            <person name="Labutti K."/>
            <person name="Andreopoulos B."/>
            <person name="Lipzen A."/>
            <person name="Chen C."/>
            <person name="Yanf M."/>
            <person name="Daum C."/>
            <person name="Ng V."/>
            <person name="Clum A."/>
            <person name="Steindorff A."/>
            <person name="Ohm R."/>
            <person name="Martin F."/>
            <person name="Silar P."/>
            <person name="Natvig D."/>
            <person name="Lalanne C."/>
            <person name="Gautier V."/>
            <person name="Ament-Velasquez S.L."/>
            <person name="Kruys A."/>
            <person name="Hutchinson M.I."/>
            <person name="Powell A.J."/>
            <person name="Barry K."/>
            <person name="Miller A.N."/>
            <person name="Grigoriev I.V."/>
            <person name="Debuchy R."/>
            <person name="Gladieux P."/>
            <person name="Thoren M.H."/>
            <person name="Johannesson H."/>
        </authorList>
    </citation>
    <scope>NUCLEOTIDE SEQUENCE</scope>
    <source>
        <strain evidence="2">CBS 958.72</strain>
    </source>
</reference>
<evidence type="ECO:0000256" key="1">
    <source>
        <dbReference type="SAM" id="MobiDB-lite"/>
    </source>
</evidence>
<gene>
    <name evidence="2" type="ORF">B0T24DRAFT_97240</name>
</gene>